<accession>A0A1S8TXP9</accession>
<protein>
    <submittedName>
        <fullName evidence="2">Uncharacterized protein</fullName>
    </submittedName>
</protein>
<evidence type="ECO:0000313" key="3">
    <source>
        <dbReference type="Proteomes" id="UP000190890"/>
    </source>
</evidence>
<proteinExistence type="predicted"/>
<dbReference type="Proteomes" id="UP000190890">
    <property type="component" value="Unassembled WGS sequence"/>
</dbReference>
<dbReference type="EMBL" id="LZZM01000004">
    <property type="protein sequence ID" value="OOM82573.1"/>
    <property type="molecule type" value="Genomic_DNA"/>
</dbReference>
<keyword evidence="1" id="KW-0812">Transmembrane</keyword>
<sequence>MSIFGGIFLKGEVAKSISGICIGIGVGLFGMSISNLWLINFNQKHPDELKQSQIEFSDERNTMIRNKAKAKAADIIQWFIMGIAYITIMINAPLWVTLTIVGVFLLKYVFELYFMNKYQKEL</sequence>
<feature type="transmembrane region" description="Helical" evidence="1">
    <location>
        <begin position="17"/>
        <end position="39"/>
    </location>
</feature>
<keyword evidence="1" id="KW-0472">Membrane</keyword>
<dbReference type="STRING" id="29367.CLPUN_00570"/>
<gene>
    <name evidence="2" type="ORF">CLPUN_00570</name>
</gene>
<dbReference type="OrthoDB" id="2194123at2"/>
<dbReference type="AlphaFoldDB" id="A0A1S8TXP9"/>
<reference evidence="2 3" key="1">
    <citation type="submission" date="2016-05" db="EMBL/GenBank/DDBJ databases">
        <title>Microbial solvent formation.</title>
        <authorList>
            <person name="Poehlein A."/>
            <person name="Montoya Solano J.D."/>
            <person name="Flitsch S."/>
            <person name="Krabben P."/>
            <person name="Duerre P."/>
            <person name="Daniel R."/>
        </authorList>
    </citation>
    <scope>NUCLEOTIDE SEQUENCE [LARGE SCALE GENOMIC DNA]</scope>
    <source>
        <strain evidence="2 3">DSM 2619</strain>
    </source>
</reference>
<comment type="caution">
    <text evidence="2">The sequence shown here is derived from an EMBL/GenBank/DDBJ whole genome shotgun (WGS) entry which is preliminary data.</text>
</comment>
<evidence type="ECO:0000256" key="1">
    <source>
        <dbReference type="SAM" id="Phobius"/>
    </source>
</evidence>
<keyword evidence="1" id="KW-1133">Transmembrane helix</keyword>
<name>A0A1S8TXP9_9CLOT</name>
<organism evidence="2 3">
    <name type="scientific">Clostridium puniceum</name>
    <dbReference type="NCBI Taxonomy" id="29367"/>
    <lineage>
        <taxon>Bacteria</taxon>
        <taxon>Bacillati</taxon>
        <taxon>Bacillota</taxon>
        <taxon>Clostridia</taxon>
        <taxon>Eubacteriales</taxon>
        <taxon>Clostridiaceae</taxon>
        <taxon>Clostridium</taxon>
    </lineage>
</organism>
<evidence type="ECO:0000313" key="2">
    <source>
        <dbReference type="EMBL" id="OOM82573.1"/>
    </source>
</evidence>
<feature type="transmembrane region" description="Helical" evidence="1">
    <location>
        <begin position="94"/>
        <end position="114"/>
    </location>
</feature>
<dbReference type="RefSeq" id="WP_077845390.1">
    <property type="nucleotide sequence ID" value="NZ_LZZM01000004.1"/>
</dbReference>
<keyword evidence="3" id="KW-1185">Reference proteome</keyword>